<feature type="compositionally biased region" description="Basic and acidic residues" evidence="1">
    <location>
        <begin position="91"/>
        <end position="102"/>
    </location>
</feature>
<reference evidence="2 3" key="1">
    <citation type="journal article" date="2015" name="Genome Announc.">
        <title>Genome sequence and annotation of Trichoderma parareesei, the ancestor of the cellulase producer Trichoderma reesei.</title>
        <authorList>
            <person name="Yang D."/>
            <person name="Pomraning K."/>
            <person name="Kopchinskiy A."/>
            <person name="Karimi Aghcheh R."/>
            <person name="Atanasova L."/>
            <person name="Chenthamara K."/>
            <person name="Baker S.E."/>
            <person name="Zhang R."/>
            <person name="Shen Q."/>
            <person name="Freitag M."/>
            <person name="Kubicek C.P."/>
            <person name="Druzhinina I.S."/>
        </authorList>
    </citation>
    <scope>NUCLEOTIDE SEQUENCE [LARGE SCALE GENOMIC DNA]</scope>
    <source>
        <strain evidence="2 3">CBS 125925</strain>
    </source>
</reference>
<accession>A0A2H2ZC87</accession>
<feature type="region of interest" description="Disordered" evidence="1">
    <location>
        <begin position="91"/>
        <end position="118"/>
    </location>
</feature>
<protein>
    <submittedName>
        <fullName evidence="2">Uncharacterized protein</fullName>
    </submittedName>
</protein>
<evidence type="ECO:0000256" key="1">
    <source>
        <dbReference type="SAM" id="MobiDB-lite"/>
    </source>
</evidence>
<feature type="compositionally biased region" description="Polar residues" evidence="1">
    <location>
        <begin position="303"/>
        <end position="316"/>
    </location>
</feature>
<comment type="caution">
    <text evidence="2">The sequence shown here is derived from an EMBL/GenBank/DDBJ whole genome shotgun (WGS) entry which is preliminary data.</text>
</comment>
<feature type="region of interest" description="Disordered" evidence="1">
    <location>
        <begin position="1"/>
        <end position="39"/>
    </location>
</feature>
<dbReference type="OrthoDB" id="3440029at2759"/>
<sequence>MPPQQGYNSHPHTSTSKAPPPHSPRPLYQSPPELSSQRDIHILDIRDEDITEEEAYNRLTSYVVVRIVKATDPYDVDSEGHALPPTWEKASHSIRRDVSQHDARRKVRKLDRETGSVADKKKHLPSVIQRQLEYAWKNLERTESDPRFVYTLAQVDWKSKVGEIEGGEERRDRRSKDKKRSRNRHGSKGSSRSKAKSERVSVTAYFRREPGRNENCARILEAQLAERRQGARGAHDDHLLPLRASSGRAPLPRNVQAGPSQIQTQHYENEPQVKYQFPWNQHSIKVAQPAVPTSIPPRSSISQAIEDQNRRIQSNAPRLDREATARSYDSRSSVTSFSSLSTEESGAKVTPSSSYEQNHSLSTPHVHQLSHQQQQQQQQQHGDSRGRTSYRQHRSGDEAVMLEVARPQRPYNPAERFINIPPAAPDPINAVSEDDMRRRVNMMTYHGGMARSMGEESAPRQFRGIRKKKMPESQRERDPMYHTARYHSGSNQDMDQLGDEFRRTSLVDGSRNRSGEARDPDIHYNYREAPRRHRDDDNDDDNDGLAMPRPVRGPWRRRDAQRYMAERRRTDQDAWDLGRMSPLLYGKGQRKNVK</sequence>
<organism evidence="2 3">
    <name type="scientific">Trichoderma parareesei</name>
    <name type="common">Filamentous fungus</name>
    <dbReference type="NCBI Taxonomy" id="858221"/>
    <lineage>
        <taxon>Eukaryota</taxon>
        <taxon>Fungi</taxon>
        <taxon>Dikarya</taxon>
        <taxon>Ascomycota</taxon>
        <taxon>Pezizomycotina</taxon>
        <taxon>Sordariomycetes</taxon>
        <taxon>Hypocreomycetidae</taxon>
        <taxon>Hypocreales</taxon>
        <taxon>Hypocreaceae</taxon>
        <taxon>Trichoderma</taxon>
    </lineage>
</organism>
<feature type="compositionally biased region" description="Low complexity" evidence="1">
    <location>
        <begin position="326"/>
        <end position="344"/>
    </location>
</feature>
<name>A0A2H2ZC87_TRIPA</name>
<feature type="compositionally biased region" description="Basic and acidic residues" evidence="1">
    <location>
        <begin position="165"/>
        <end position="175"/>
    </location>
</feature>
<dbReference type="Proteomes" id="UP000219286">
    <property type="component" value="Unassembled WGS sequence"/>
</dbReference>
<feature type="region of interest" description="Disordered" evidence="1">
    <location>
        <begin position="451"/>
        <end position="574"/>
    </location>
</feature>
<feature type="compositionally biased region" description="Basic and acidic residues" evidence="1">
    <location>
        <begin position="499"/>
        <end position="536"/>
    </location>
</feature>
<feature type="region of interest" description="Disordered" evidence="1">
    <location>
        <begin position="232"/>
        <end position="253"/>
    </location>
</feature>
<proteinExistence type="predicted"/>
<feature type="compositionally biased region" description="Polar residues" evidence="1">
    <location>
        <begin position="1"/>
        <end position="17"/>
    </location>
</feature>
<keyword evidence="3" id="KW-1185">Reference proteome</keyword>
<dbReference type="EMBL" id="LFMI01000537">
    <property type="protein sequence ID" value="OTA04699.1"/>
    <property type="molecule type" value="Genomic_DNA"/>
</dbReference>
<feature type="compositionally biased region" description="Basic residues" evidence="1">
    <location>
        <begin position="176"/>
        <end position="194"/>
    </location>
</feature>
<gene>
    <name evidence="2" type="ORF">A9Z42_0052930</name>
</gene>
<dbReference type="AlphaFoldDB" id="A0A2H2ZC87"/>
<feature type="compositionally biased region" description="Polar residues" evidence="1">
    <location>
        <begin position="350"/>
        <end position="371"/>
    </location>
</feature>
<feature type="region of interest" description="Disordered" evidence="1">
    <location>
        <begin position="303"/>
        <end position="406"/>
    </location>
</feature>
<evidence type="ECO:0000313" key="3">
    <source>
        <dbReference type="Proteomes" id="UP000219286"/>
    </source>
</evidence>
<feature type="region of interest" description="Disordered" evidence="1">
    <location>
        <begin position="165"/>
        <end position="201"/>
    </location>
</feature>
<feature type="compositionally biased region" description="Basic and acidic residues" evidence="1">
    <location>
        <begin position="470"/>
        <end position="480"/>
    </location>
</feature>
<feature type="compositionally biased region" description="Basic and acidic residues" evidence="1">
    <location>
        <begin position="556"/>
        <end position="572"/>
    </location>
</feature>
<evidence type="ECO:0000313" key="2">
    <source>
        <dbReference type="EMBL" id="OTA04699.1"/>
    </source>
</evidence>